<evidence type="ECO:0000256" key="2">
    <source>
        <dbReference type="ARBA" id="ARBA00022801"/>
    </source>
</evidence>
<proteinExistence type="inferred from homology"/>
<dbReference type="InterPro" id="IPR001362">
    <property type="entry name" value="Glyco_hydro_32"/>
</dbReference>
<dbReference type="InterPro" id="IPR023296">
    <property type="entry name" value="Glyco_hydro_beta-prop_sf"/>
</dbReference>
<evidence type="ECO:0000256" key="4">
    <source>
        <dbReference type="RuleBase" id="RU362110"/>
    </source>
</evidence>
<keyword evidence="8" id="KW-1185">Reference proteome</keyword>
<dbReference type="PROSITE" id="PS51257">
    <property type="entry name" value="PROKAR_LIPOPROTEIN"/>
    <property type="match status" value="1"/>
</dbReference>
<feature type="domain" description="Glycosyl hydrolase family 32 N-terminal" evidence="5">
    <location>
        <begin position="45"/>
        <end position="355"/>
    </location>
</feature>
<evidence type="ECO:0000313" key="7">
    <source>
        <dbReference type="EMBL" id="MCF1751425.1"/>
    </source>
</evidence>
<evidence type="ECO:0000256" key="3">
    <source>
        <dbReference type="ARBA" id="ARBA00023295"/>
    </source>
</evidence>
<evidence type="ECO:0000259" key="6">
    <source>
        <dbReference type="Pfam" id="PF08244"/>
    </source>
</evidence>
<evidence type="ECO:0000313" key="8">
    <source>
        <dbReference type="Proteomes" id="UP001201449"/>
    </source>
</evidence>
<dbReference type="EMBL" id="JAKEVZ010000007">
    <property type="protein sequence ID" value="MCF1751425.1"/>
    <property type="molecule type" value="Genomic_DNA"/>
</dbReference>
<dbReference type="InterPro" id="IPR013148">
    <property type="entry name" value="Glyco_hydro_32_N"/>
</dbReference>
<dbReference type="Pfam" id="PF08244">
    <property type="entry name" value="Glyco_hydro_32C"/>
    <property type="match status" value="1"/>
</dbReference>
<dbReference type="Pfam" id="PF00251">
    <property type="entry name" value="Glyco_hydro_32N"/>
    <property type="match status" value="1"/>
</dbReference>
<name>A0ABS9BV26_9BACT</name>
<comment type="caution">
    <text evidence="7">The sequence shown here is derived from an EMBL/GenBank/DDBJ whole genome shotgun (WGS) entry which is preliminary data.</text>
</comment>
<dbReference type="PANTHER" id="PTHR42800">
    <property type="entry name" value="EXOINULINASE INUD (AFU_ORTHOLOGUE AFUA_5G00480)"/>
    <property type="match status" value="1"/>
</dbReference>
<evidence type="ECO:0000259" key="5">
    <source>
        <dbReference type="Pfam" id="PF00251"/>
    </source>
</evidence>
<reference evidence="7 8" key="1">
    <citation type="submission" date="2022-01" db="EMBL/GenBank/DDBJ databases">
        <title>Mariniradius saccharolyticus sp. nov., isolated from sediment of a river.</title>
        <authorList>
            <person name="Liu H."/>
        </authorList>
    </citation>
    <scope>NUCLEOTIDE SEQUENCE [LARGE SCALE GENOMIC DNA]</scope>
    <source>
        <strain evidence="7 8">RY-2</strain>
    </source>
</reference>
<dbReference type="SUPFAM" id="SSF49899">
    <property type="entry name" value="Concanavalin A-like lectins/glucanases"/>
    <property type="match status" value="1"/>
</dbReference>
<dbReference type="InterPro" id="IPR013320">
    <property type="entry name" value="ConA-like_dom_sf"/>
</dbReference>
<dbReference type="PROSITE" id="PS00609">
    <property type="entry name" value="GLYCOSYL_HYDROL_F32"/>
    <property type="match status" value="1"/>
</dbReference>
<protein>
    <submittedName>
        <fullName evidence="7">Glycoside hydrolase family 32 protein</fullName>
    </submittedName>
</protein>
<dbReference type="Proteomes" id="UP001201449">
    <property type="component" value="Unassembled WGS sequence"/>
</dbReference>
<dbReference type="CDD" id="cd18622">
    <property type="entry name" value="GH32_Inu-like"/>
    <property type="match status" value="1"/>
</dbReference>
<keyword evidence="2 4" id="KW-0378">Hydrolase</keyword>
<dbReference type="Gene3D" id="2.60.120.560">
    <property type="entry name" value="Exo-inulinase, domain 1"/>
    <property type="match status" value="1"/>
</dbReference>
<evidence type="ECO:0000256" key="1">
    <source>
        <dbReference type="ARBA" id="ARBA00009902"/>
    </source>
</evidence>
<sequence>MARCNFMGRLLVGIATLFSFSCSEKPTEQTNKSAAYSEQFRPQFHFSPPANWMNDPNGMVYWEGEYHLFYQYYPDSTVWGPMHWGHAVSKDMVHWENLPVALAPDSLGYIFSGSAVMDLENTSGLGSKENPAMIALYTYHDPIGEKNGTIDFQTQGLAYSLDRGRTWTKYAGNPVLKNPGIRDFRDPKVTWYQPGSGPGKWIMALAAQDRIQFYSSPNLLDWSLESEFNPPWAAYGGVWECPDLFPIRSDAGKDKWVLLVSINPGGPQGGSATQYFVGDFDGKNFNPNTDKTLWIDHGADNYAGVTWSNIPESDGRRLFIGWMSNWQYAQIVPTHPWRSAMTLPRSLVLAEKEGNFQLHSQPAQELESLRTKTTKISGSQITFEEPLVELELIPEAGDFTVTFSNQAGESVKLGKSGDNFFFDRSASGKTDFHAEFGKVHHLPLEGIQIQSLRVFIDQSSIEVFINGGERVMTELVFPKEPYTQLALEGFKADQEIHYLSRIWK</sequence>
<gene>
    <name evidence="7" type="ORF">L0U89_10125</name>
</gene>
<dbReference type="GO" id="GO:0016787">
    <property type="term" value="F:hydrolase activity"/>
    <property type="evidence" value="ECO:0007669"/>
    <property type="project" value="UniProtKB-KW"/>
</dbReference>
<feature type="domain" description="Glycosyl hydrolase family 32 C-terminal" evidence="6">
    <location>
        <begin position="388"/>
        <end position="494"/>
    </location>
</feature>
<comment type="similarity">
    <text evidence="1 4">Belongs to the glycosyl hydrolase 32 family.</text>
</comment>
<organism evidence="7 8">
    <name type="scientific">Mariniradius sediminis</name>
    <dbReference type="NCBI Taxonomy" id="2909237"/>
    <lineage>
        <taxon>Bacteria</taxon>
        <taxon>Pseudomonadati</taxon>
        <taxon>Bacteroidota</taxon>
        <taxon>Cytophagia</taxon>
        <taxon>Cytophagales</taxon>
        <taxon>Cyclobacteriaceae</taxon>
        <taxon>Mariniradius</taxon>
    </lineage>
</organism>
<accession>A0ABS9BV26</accession>
<keyword evidence="3 4" id="KW-0326">Glycosidase</keyword>
<dbReference type="RefSeq" id="WP_234861416.1">
    <property type="nucleotide sequence ID" value="NZ_JAKEVZ010000007.1"/>
</dbReference>
<dbReference type="PANTHER" id="PTHR42800:SF1">
    <property type="entry name" value="EXOINULINASE INUD (AFU_ORTHOLOGUE AFUA_5G00480)"/>
    <property type="match status" value="1"/>
</dbReference>
<dbReference type="InterPro" id="IPR013189">
    <property type="entry name" value="Glyco_hydro_32_C"/>
</dbReference>
<dbReference type="SMART" id="SM00640">
    <property type="entry name" value="Glyco_32"/>
    <property type="match status" value="1"/>
</dbReference>
<dbReference type="Gene3D" id="2.115.10.20">
    <property type="entry name" value="Glycosyl hydrolase domain, family 43"/>
    <property type="match status" value="1"/>
</dbReference>
<dbReference type="SUPFAM" id="SSF75005">
    <property type="entry name" value="Arabinanase/levansucrase/invertase"/>
    <property type="match status" value="1"/>
</dbReference>
<dbReference type="InterPro" id="IPR018053">
    <property type="entry name" value="Glyco_hydro_32_AS"/>
</dbReference>